<dbReference type="AlphaFoldDB" id="A0A6T6EYI4"/>
<proteinExistence type="predicted"/>
<organism evidence="2">
    <name type="scientific">Craspedostauros australis</name>
    <dbReference type="NCBI Taxonomy" id="1486917"/>
    <lineage>
        <taxon>Eukaryota</taxon>
        <taxon>Sar</taxon>
        <taxon>Stramenopiles</taxon>
        <taxon>Ochrophyta</taxon>
        <taxon>Bacillariophyta</taxon>
        <taxon>Bacillariophyceae</taxon>
        <taxon>Bacillariophycidae</taxon>
        <taxon>Naviculales</taxon>
        <taxon>Naviculaceae</taxon>
        <taxon>Craspedostauros</taxon>
    </lineage>
</organism>
<name>A0A6T6EYI4_9STRA</name>
<dbReference type="EMBL" id="HBEF01008126">
    <property type="protein sequence ID" value="CAD8333015.1"/>
    <property type="molecule type" value="Transcribed_RNA"/>
</dbReference>
<evidence type="ECO:0000313" key="1">
    <source>
        <dbReference type="EMBL" id="CAD8333015.1"/>
    </source>
</evidence>
<sequence>MKSQTCSIAIIGAIYSVANSAVDGFAVDSRLTTARFAASASPSVSASFPLSMASTSGDDSNIETPPNEFARPISTDKVLKTSGGKRRMNQAYKLDVTATQEECDALAERFGLVKLHNLSATLSIQRPPEEISDGSSHYYTNGLMAVQVTGDVESRITQTCVRTNEDFEVDIGFSLLNLVKPITAKQMDEADELILKELKRNNIKTPESAKDVMDLQQMLENLAGEDDAIVEDESIYSGLTGKLDVGELVAQMLWLNVDPYPKKPGTTPVSFSISG</sequence>
<protein>
    <submittedName>
        <fullName evidence="2">Uncharacterized protein</fullName>
    </submittedName>
</protein>
<reference evidence="2" key="1">
    <citation type="submission" date="2021-01" db="EMBL/GenBank/DDBJ databases">
        <authorList>
            <person name="Corre E."/>
            <person name="Pelletier E."/>
            <person name="Niang G."/>
            <person name="Scheremetjew M."/>
            <person name="Finn R."/>
            <person name="Kale V."/>
            <person name="Holt S."/>
            <person name="Cochrane G."/>
            <person name="Meng A."/>
            <person name="Brown T."/>
            <person name="Cohen L."/>
        </authorList>
    </citation>
    <scope>NUCLEOTIDE SEQUENCE</scope>
    <source>
        <strain evidence="2">CCMP3328</strain>
    </source>
</reference>
<dbReference type="EMBL" id="HBEF01008137">
    <property type="protein sequence ID" value="CAD8333022.1"/>
    <property type="molecule type" value="Transcribed_RNA"/>
</dbReference>
<evidence type="ECO:0000313" key="2">
    <source>
        <dbReference type="EMBL" id="CAD8333022.1"/>
    </source>
</evidence>
<gene>
    <name evidence="1" type="ORF">CAUS1442_LOCUS5116</name>
    <name evidence="2" type="ORF">CAUS1442_LOCUS5123</name>
</gene>
<accession>A0A6T6EYI4</accession>